<dbReference type="SUPFAM" id="SSF81301">
    <property type="entry name" value="Nucleotidyltransferase"/>
    <property type="match status" value="1"/>
</dbReference>
<dbReference type="Proteomes" id="UP000092024">
    <property type="component" value="Unassembled WGS sequence"/>
</dbReference>
<protein>
    <recommendedName>
        <fullName evidence="3">Nucleotidyltransferase</fullName>
    </recommendedName>
</protein>
<gene>
    <name evidence="1" type="ORF">A7K91_04455</name>
</gene>
<evidence type="ECO:0008006" key="3">
    <source>
        <dbReference type="Google" id="ProtNLM"/>
    </source>
</evidence>
<dbReference type="RefSeq" id="WP_068683936.1">
    <property type="nucleotide sequence ID" value="NZ_LYPA01000064.1"/>
</dbReference>
<evidence type="ECO:0000313" key="1">
    <source>
        <dbReference type="EMBL" id="OBR64840.1"/>
    </source>
</evidence>
<organism evidence="1 2">
    <name type="scientific">Paenibacillus oryzae</name>
    <dbReference type="NCBI Taxonomy" id="1844972"/>
    <lineage>
        <taxon>Bacteria</taxon>
        <taxon>Bacillati</taxon>
        <taxon>Bacillota</taxon>
        <taxon>Bacilli</taxon>
        <taxon>Bacillales</taxon>
        <taxon>Paenibacillaceae</taxon>
        <taxon>Paenibacillus</taxon>
    </lineage>
</organism>
<reference evidence="1 2" key="1">
    <citation type="submission" date="2016-05" db="EMBL/GenBank/DDBJ databases">
        <title>Paenibacillus oryzae. sp. nov., isolated from the rice root.</title>
        <authorList>
            <person name="Zhang J."/>
            <person name="Zhang X."/>
        </authorList>
    </citation>
    <scope>NUCLEOTIDE SEQUENCE [LARGE SCALE GENOMIC DNA]</scope>
    <source>
        <strain evidence="1 2">1DrF-4</strain>
    </source>
</reference>
<proteinExistence type="predicted"/>
<name>A0A1A5YHF8_9BACL</name>
<evidence type="ECO:0000313" key="2">
    <source>
        <dbReference type="Proteomes" id="UP000092024"/>
    </source>
</evidence>
<accession>A0A1A5YHF8</accession>
<comment type="caution">
    <text evidence="1">The sequence shown here is derived from an EMBL/GenBank/DDBJ whole genome shotgun (WGS) entry which is preliminary data.</text>
</comment>
<dbReference type="Gene3D" id="3.30.460.40">
    <property type="match status" value="1"/>
</dbReference>
<sequence>MTTQLPLHDALTQIVQAAGNDLWVTGGSAALMLRGLPLASSPRDLDLYCDDEDGAELHHRLKQYALNTPHYSESDIYRSTLSHYAVGGWRVELVAGFQVAAMGCRYRVEVKEVLLPLGEAVTFGDGESITLVPLAHELWFNALRGRADRVETIVGGMSLHREKHWTAMNAIEERNGFPNGYVTQVHNWINQEEGGDRDWTLKYASSLQAGR</sequence>
<dbReference type="OrthoDB" id="2678373at2"/>
<dbReference type="STRING" id="1844972.A7K91_04455"/>
<dbReference type="EMBL" id="LYPA01000064">
    <property type="protein sequence ID" value="OBR64840.1"/>
    <property type="molecule type" value="Genomic_DNA"/>
</dbReference>
<dbReference type="InterPro" id="IPR043519">
    <property type="entry name" value="NT_sf"/>
</dbReference>
<dbReference type="AlphaFoldDB" id="A0A1A5YHF8"/>
<keyword evidence="2" id="KW-1185">Reference proteome</keyword>